<name>A0A1B1A783_9RHOB</name>
<dbReference type="EMBL" id="CP015231">
    <property type="protein sequence ID" value="ANP42397.1"/>
    <property type="molecule type" value="Genomic_DNA"/>
</dbReference>
<dbReference type="Proteomes" id="UP000013243">
    <property type="component" value="Plasmid unnamed1"/>
</dbReference>
<dbReference type="InterPro" id="IPR051557">
    <property type="entry name" value="NipSnap_domain"/>
</dbReference>
<protein>
    <submittedName>
        <fullName evidence="3">NIPSNAP family containing protein</fullName>
    </submittedName>
</protein>
<dbReference type="InterPro" id="IPR011008">
    <property type="entry name" value="Dimeric_a/b-barrel"/>
</dbReference>
<dbReference type="InterPro" id="IPR012577">
    <property type="entry name" value="NIPSNAP"/>
</dbReference>
<organism evidence="3 4">
    <name type="scientific">Tritonibacter mobilis F1926</name>
    <dbReference type="NCBI Taxonomy" id="1265309"/>
    <lineage>
        <taxon>Bacteria</taxon>
        <taxon>Pseudomonadati</taxon>
        <taxon>Pseudomonadota</taxon>
        <taxon>Alphaproteobacteria</taxon>
        <taxon>Rhodobacterales</taxon>
        <taxon>Paracoccaceae</taxon>
        <taxon>Tritonibacter</taxon>
    </lineage>
</organism>
<evidence type="ECO:0000313" key="4">
    <source>
        <dbReference type="Proteomes" id="UP000013243"/>
    </source>
</evidence>
<reference evidence="3 4" key="1">
    <citation type="journal article" date="2016" name="ISME J.">
        <title>Global occurrence and heterogeneity of the Roseobacter-clade species Ruegeria mobilis.</title>
        <authorList>
            <person name="Sonnenschein E."/>
            <person name="Gram L."/>
        </authorList>
    </citation>
    <scope>NUCLEOTIDE SEQUENCE [LARGE SCALE GENOMIC DNA]</scope>
    <source>
        <strain evidence="3 4">F1926</strain>
        <plasmid evidence="3 4">unnamed1</plasmid>
    </source>
</reference>
<dbReference type="OrthoDB" id="4124121at2"/>
<dbReference type="AlphaFoldDB" id="A0A1B1A783"/>
<dbReference type="GeneID" id="28251486"/>
<proteinExistence type="inferred from homology"/>
<feature type="domain" description="NIPSNAP" evidence="2">
    <location>
        <begin position="3"/>
        <end position="101"/>
    </location>
</feature>
<sequence length="109" mass="12624">MLYDLRTCRCRPGTIGKQLGLYSELGFNAQRRPLGDPLFYGSVETGDVNAYVHLWQYRDAADRQARRAALYDDPDWFEYRTRGAGLGYQTEQRNTLLRPAALWTPPHQE</sequence>
<keyword evidence="3" id="KW-0614">Plasmid</keyword>
<dbReference type="PANTHER" id="PTHR21017">
    <property type="entry name" value="NIPSNAP-RELATED"/>
    <property type="match status" value="1"/>
</dbReference>
<evidence type="ECO:0000313" key="3">
    <source>
        <dbReference type="EMBL" id="ANP42397.1"/>
    </source>
</evidence>
<dbReference type="Pfam" id="PF07978">
    <property type="entry name" value="NIPSNAP"/>
    <property type="match status" value="1"/>
</dbReference>
<evidence type="ECO:0000256" key="1">
    <source>
        <dbReference type="ARBA" id="ARBA00005291"/>
    </source>
</evidence>
<dbReference type="SUPFAM" id="SSF54909">
    <property type="entry name" value="Dimeric alpha+beta barrel"/>
    <property type="match status" value="1"/>
</dbReference>
<dbReference type="RefSeq" id="WP_005610925.1">
    <property type="nucleotide sequence ID" value="NZ_CP015231.1"/>
</dbReference>
<dbReference type="Gene3D" id="3.30.70.100">
    <property type="match status" value="1"/>
</dbReference>
<dbReference type="PANTHER" id="PTHR21017:SF17">
    <property type="entry name" value="PROTEIN NIPSNAP"/>
    <property type="match status" value="1"/>
</dbReference>
<dbReference type="KEGG" id="rmb:K529_016595"/>
<geneLocation type="plasmid" evidence="3 4">
    <name>unnamed1</name>
</geneLocation>
<evidence type="ECO:0000259" key="2">
    <source>
        <dbReference type="Pfam" id="PF07978"/>
    </source>
</evidence>
<comment type="similarity">
    <text evidence="1">Belongs to the NipSnap family.</text>
</comment>
<accession>A0A1B1A783</accession>
<gene>
    <name evidence="3" type="ORF">K529_016595</name>
</gene>